<name>A0A9Q1BHM6_HOLLE</name>
<dbReference type="EMBL" id="JAIZAY010000018">
    <property type="protein sequence ID" value="KAJ8025127.1"/>
    <property type="molecule type" value="Genomic_DNA"/>
</dbReference>
<feature type="compositionally biased region" description="Acidic residues" evidence="1">
    <location>
        <begin position="16"/>
        <end position="30"/>
    </location>
</feature>
<protein>
    <recommendedName>
        <fullName evidence="4">HAT C-terminal dimerisation domain-containing protein</fullName>
    </recommendedName>
</protein>
<gene>
    <name evidence="2" type="ORF">HOLleu_35246</name>
</gene>
<feature type="region of interest" description="Disordered" evidence="1">
    <location>
        <begin position="13"/>
        <end position="34"/>
    </location>
</feature>
<organism evidence="2 3">
    <name type="scientific">Holothuria leucospilota</name>
    <name type="common">Black long sea cucumber</name>
    <name type="synonym">Mertensiothuria leucospilota</name>
    <dbReference type="NCBI Taxonomy" id="206669"/>
    <lineage>
        <taxon>Eukaryota</taxon>
        <taxon>Metazoa</taxon>
        <taxon>Echinodermata</taxon>
        <taxon>Eleutherozoa</taxon>
        <taxon>Echinozoa</taxon>
        <taxon>Holothuroidea</taxon>
        <taxon>Aspidochirotacea</taxon>
        <taxon>Aspidochirotida</taxon>
        <taxon>Holothuriidae</taxon>
        <taxon>Holothuria</taxon>
    </lineage>
</organism>
<reference evidence="2" key="1">
    <citation type="submission" date="2021-10" db="EMBL/GenBank/DDBJ databases">
        <title>Tropical sea cucumber genome reveals ecological adaptation and Cuvierian tubules defense mechanism.</title>
        <authorList>
            <person name="Chen T."/>
        </authorList>
    </citation>
    <scope>NUCLEOTIDE SEQUENCE</scope>
    <source>
        <strain evidence="2">Nanhai2018</strain>
        <tissue evidence="2">Muscle</tissue>
    </source>
</reference>
<keyword evidence="3" id="KW-1185">Reference proteome</keyword>
<dbReference type="OrthoDB" id="8195626at2759"/>
<evidence type="ECO:0008006" key="4">
    <source>
        <dbReference type="Google" id="ProtNLM"/>
    </source>
</evidence>
<proteinExistence type="predicted"/>
<evidence type="ECO:0000256" key="1">
    <source>
        <dbReference type="SAM" id="MobiDB-lite"/>
    </source>
</evidence>
<feature type="region of interest" description="Disordered" evidence="1">
    <location>
        <begin position="138"/>
        <end position="176"/>
    </location>
</feature>
<dbReference type="AlphaFoldDB" id="A0A9Q1BHM6"/>
<dbReference type="Proteomes" id="UP001152320">
    <property type="component" value="Chromosome 18"/>
</dbReference>
<evidence type="ECO:0000313" key="3">
    <source>
        <dbReference type="Proteomes" id="UP001152320"/>
    </source>
</evidence>
<accession>A0A9Q1BHM6</accession>
<evidence type="ECO:0000313" key="2">
    <source>
        <dbReference type="EMBL" id="KAJ8025127.1"/>
    </source>
</evidence>
<comment type="caution">
    <text evidence="2">The sequence shown here is derived from an EMBL/GenBank/DDBJ whole genome shotgun (WGS) entry which is preliminary data.</text>
</comment>
<feature type="compositionally biased region" description="Basic and acidic residues" evidence="1">
    <location>
        <begin position="141"/>
        <end position="176"/>
    </location>
</feature>
<sequence length="240" mass="27264">MSEKIPEDWYCCTAENTDDDEGADTDDEDTAQSRDQVVKYERIDVYWSKVGKMTRPTGERKYSALMKLARIALTLNHGNADVERGFSKNKLLLTSHRTRLEMPAINGLRTVSSYVSRYGSKPQSLPFSRDVVNSIRSSHTNYEERKKKEKELKRKAEEDRGKEEAEGRQVDDLLKKKANSEALLKEGMCLLDEAMKLKDKGRAMIKAEAANAIIQNARKALEGVETAVSKRDSQSKKRKT</sequence>